<evidence type="ECO:0000256" key="2">
    <source>
        <dbReference type="ARBA" id="ARBA00022801"/>
    </source>
</evidence>
<dbReference type="InterPro" id="IPR006680">
    <property type="entry name" value="Amidohydro-rel"/>
</dbReference>
<evidence type="ECO:0000313" key="6">
    <source>
        <dbReference type="Proteomes" id="UP001367922"/>
    </source>
</evidence>
<keyword evidence="6" id="KW-1185">Reference proteome</keyword>
<protein>
    <submittedName>
        <fullName evidence="5">Amidohydrolase family protein</fullName>
    </submittedName>
</protein>
<evidence type="ECO:0000313" key="5">
    <source>
        <dbReference type="EMBL" id="MEI4830906.1"/>
    </source>
</evidence>
<evidence type="ECO:0000313" key="4">
    <source>
        <dbReference type="EMBL" id="MEI4828947.1"/>
    </source>
</evidence>
<comment type="caution">
    <text evidence="5">The sequence shown here is derived from an EMBL/GenBank/DDBJ whole genome shotgun (WGS) entry which is preliminary data.</text>
</comment>
<dbReference type="EMBL" id="JBAWSV010000005">
    <property type="protein sequence ID" value="MEI4830906.1"/>
    <property type="molecule type" value="Genomic_DNA"/>
</dbReference>
<dbReference type="InterPro" id="IPR032466">
    <property type="entry name" value="Metal_Hydrolase"/>
</dbReference>
<dbReference type="InterPro" id="IPR011059">
    <property type="entry name" value="Metal-dep_hydrolase_composite"/>
</dbReference>
<sequence length="97" mass="10152">MSIDIGGTKIAVGSILQLKEAVKNAVDWGIATPEEAFYMASTASAKSIGIDGECGMITNGYDADFIVLTPELELTATDLDGVCRVQAENLIGKEGVQ</sequence>
<dbReference type="Gene3D" id="2.30.40.10">
    <property type="entry name" value="Urease, subunit C, domain 1"/>
    <property type="match status" value="1"/>
</dbReference>
<reference evidence="5 6" key="1">
    <citation type="submission" date="2024-01" db="EMBL/GenBank/DDBJ databases">
        <title>Seven novel Bacillus-like species.</title>
        <authorList>
            <person name="Liu G."/>
        </authorList>
    </citation>
    <scope>NUCLEOTIDE SEQUENCE [LARGE SCALE GENOMIC DNA]</scope>
    <source>
        <strain evidence="5 6">FJAT-53711</strain>
    </source>
</reference>
<dbReference type="RefSeq" id="WP_336481379.1">
    <property type="nucleotide sequence ID" value="NZ_JBAWSV010000001.1"/>
</dbReference>
<comment type="similarity">
    <text evidence="1">Belongs to the metallo-dependent hydrolases superfamily. NagA family.</text>
</comment>
<dbReference type="Gene3D" id="3.20.20.140">
    <property type="entry name" value="Metal-dependent hydrolases"/>
    <property type="match status" value="1"/>
</dbReference>
<dbReference type="PANTHER" id="PTHR11113:SF14">
    <property type="entry name" value="N-ACETYLGLUCOSAMINE-6-PHOSPHATE DEACETYLASE"/>
    <property type="match status" value="1"/>
</dbReference>
<gene>
    <name evidence="4" type="ORF">WAX78_05715</name>
    <name evidence="5" type="ORF">WAX78_15760</name>
</gene>
<dbReference type="Pfam" id="PF01979">
    <property type="entry name" value="Amidohydro_1"/>
    <property type="match status" value="1"/>
</dbReference>
<dbReference type="SUPFAM" id="SSF51556">
    <property type="entry name" value="Metallo-dependent hydrolases"/>
    <property type="match status" value="1"/>
</dbReference>
<evidence type="ECO:0000256" key="1">
    <source>
        <dbReference type="ARBA" id="ARBA00010716"/>
    </source>
</evidence>
<name>A0ABU8FYN6_9BACI</name>
<dbReference type="Proteomes" id="UP001367922">
    <property type="component" value="Unassembled WGS sequence"/>
</dbReference>
<feature type="domain" description="Amidohydrolase-related" evidence="3">
    <location>
        <begin position="18"/>
        <end position="72"/>
    </location>
</feature>
<keyword evidence="2" id="KW-0378">Hydrolase</keyword>
<organism evidence="5 6">
    <name type="scientific">Bacillus yunxiaonensis</name>
    <dbReference type="NCBI Taxonomy" id="3127665"/>
    <lineage>
        <taxon>Bacteria</taxon>
        <taxon>Bacillati</taxon>
        <taxon>Bacillota</taxon>
        <taxon>Bacilli</taxon>
        <taxon>Bacillales</taxon>
        <taxon>Bacillaceae</taxon>
        <taxon>Bacillus</taxon>
    </lineage>
</organism>
<accession>A0ABU8FYN6</accession>
<evidence type="ECO:0000259" key="3">
    <source>
        <dbReference type="Pfam" id="PF01979"/>
    </source>
</evidence>
<dbReference type="PANTHER" id="PTHR11113">
    <property type="entry name" value="N-ACETYLGLUCOSAMINE-6-PHOSPHATE DEACETYLASE"/>
    <property type="match status" value="1"/>
</dbReference>
<proteinExistence type="inferred from homology"/>
<dbReference type="EMBL" id="JBAWSV010000001">
    <property type="protein sequence ID" value="MEI4828947.1"/>
    <property type="molecule type" value="Genomic_DNA"/>
</dbReference>